<name>A0A1C3U1A9_9HYPH</name>
<evidence type="ECO:0000259" key="4">
    <source>
        <dbReference type="PROSITE" id="PS50949"/>
    </source>
</evidence>
<dbReference type="InterPro" id="IPR000524">
    <property type="entry name" value="Tscrpt_reg_HTH_GntR"/>
</dbReference>
<dbReference type="PANTHER" id="PTHR43537:SF45">
    <property type="entry name" value="GNTR FAMILY REGULATORY PROTEIN"/>
    <property type="match status" value="1"/>
</dbReference>
<dbReference type="Gene3D" id="1.20.120.530">
    <property type="entry name" value="GntR ligand-binding domain-like"/>
    <property type="match status" value="1"/>
</dbReference>
<dbReference type="InterPro" id="IPR008920">
    <property type="entry name" value="TF_FadR/GntR_C"/>
</dbReference>
<evidence type="ECO:0000313" key="5">
    <source>
        <dbReference type="EMBL" id="SCB09155.1"/>
    </source>
</evidence>
<dbReference type="SMART" id="SM00345">
    <property type="entry name" value="HTH_GNTR"/>
    <property type="match status" value="1"/>
</dbReference>
<dbReference type="EMBL" id="FMAG01000001">
    <property type="protein sequence ID" value="SCB09155.1"/>
    <property type="molecule type" value="Genomic_DNA"/>
</dbReference>
<sequence>MKLNPKEFALDRSRQVGPQILEILRSRILSMSLPPTTVLSRISLQSEFNVSQTPVRDALIRLEEEGLVEVYPQYATVVARIDIRNATEAHFLRLSIELEAVRRLAVESPAETAAILEGILARQKHVVSQETYDLFDVLDKDFHRVLYERAGILGLWSTVRRQSVHLDRLRMLNLPMPGKLEQIIVDHQAVVDAVRSADAEAAVAALRRHLSGTLSIVDLICEQYPDYVSR</sequence>
<dbReference type="SUPFAM" id="SSF48008">
    <property type="entry name" value="GntR ligand-binding domain-like"/>
    <property type="match status" value="1"/>
</dbReference>
<dbReference type="AlphaFoldDB" id="A0A1C3U1A9"/>
<dbReference type="RefSeq" id="WP_092706414.1">
    <property type="nucleotide sequence ID" value="NZ_FMAG01000001.1"/>
</dbReference>
<dbReference type="Gene3D" id="1.10.10.10">
    <property type="entry name" value="Winged helix-like DNA-binding domain superfamily/Winged helix DNA-binding domain"/>
    <property type="match status" value="1"/>
</dbReference>
<dbReference type="Pfam" id="PF07729">
    <property type="entry name" value="FCD"/>
    <property type="match status" value="1"/>
</dbReference>
<dbReference type="InterPro" id="IPR036390">
    <property type="entry name" value="WH_DNA-bd_sf"/>
</dbReference>
<evidence type="ECO:0000256" key="3">
    <source>
        <dbReference type="ARBA" id="ARBA00023163"/>
    </source>
</evidence>
<keyword evidence="3" id="KW-0804">Transcription</keyword>
<protein>
    <submittedName>
        <fullName evidence="5">DNA-binding transcriptional regulator, GntR family</fullName>
    </submittedName>
</protein>
<dbReference type="SUPFAM" id="SSF46785">
    <property type="entry name" value="Winged helix' DNA-binding domain"/>
    <property type="match status" value="1"/>
</dbReference>
<dbReference type="GO" id="GO:0003677">
    <property type="term" value="F:DNA binding"/>
    <property type="evidence" value="ECO:0007669"/>
    <property type="project" value="UniProtKB-KW"/>
</dbReference>
<dbReference type="InterPro" id="IPR011711">
    <property type="entry name" value="GntR_C"/>
</dbReference>
<dbReference type="Proteomes" id="UP000199101">
    <property type="component" value="Unassembled WGS sequence"/>
</dbReference>
<dbReference type="PROSITE" id="PS50949">
    <property type="entry name" value="HTH_GNTR"/>
    <property type="match status" value="1"/>
</dbReference>
<accession>A0A1C3U1A9</accession>
<keyword evidence="2 5" id="KW-0238">DNA-binding</keyword>
<dbReference type="SMART" id="SM00895">
    <property type="entry name" value="FCD"/>
    <property type="match status" value="1"/>
</dbReference>
<gene>
    <name evidence="5" type="ORF">GA0061103_1325</name>
</gene>
<dbReference type="STRING" id="410764.GA0061103_1325"/>
<keyword evidence="6" id="KW-1185">Reference proteome</keyword>
<dbReference type="Pfam" id="PF00392">
    <property type="entry name" value="GntR"/>
    <property type="match status" value="1"/>
</dbReference>
<feature type="domain" description="HTH gntR-type" evidence="4">
    <location>
        <begin position="14"/>
        <end position="81"/>
    </location>
</feature>
<evidence type="ECO:0000256" key="1">
    <source>
        <dbReference type="ARBA" id="ARBA00023015"/>
    </source>
</evidence>
<keyword evidence="1" id="KW-0805">Transcription regulation</keyword>
<dbReference type="OrthoDB" id="9788098at2"/>
<dbReference type="PANTHER" id="PTHR43537">
    <property type="entry name" value="TRANSCRIPTIONAL REGULATOR, GNTR FAMILY"/>
    <property type="match status" value="1"/>
</dbReference>
<dbReference type="GO" id="GO:0003700">
    <property type="term" value="F:DNA-binding transcription factor activity"/>
    <property type="evidence" value="ECO:0007669"/>
    <property type="project" value="InterPro"/>
</dbReference>
<reference evidence="6" key="1">
    <citation type="submission" date="2016-08" db="EMBL/GenBank/DDBJ databases">
        <authorList>
            <person name="Varghese N."/>
            <person name="Submissions Spin"/>
        </authorList>
    </citation>
    <scope>NUCLEOTIDE SEQUENCE [LARGE SCALE GENOMIC DNA]</scope>
    <source>
        <strain evidence="6">HAMBI 2975</strain>
    </source>
</reference>
<evidence type="ECO:0000256" key="2">
    <source>
        <dbReference type="ARBA" id="ARBA00023125"/>
    </source>
</evidence>
<proteinExistence type="predicted"/>
<dbReference type="InterPro" id="IPR036388">
    <property type="entry name" value="WH-like_DNA-bd_sf"/>
</dbReference>
<organism evidence="5 6">
    <name type="scientific">Rhizobium multihospitium</name>
    <dbReference type="NCBI Taxonomy" id="410764"/>
    <lineage>
        <taxon>Bacteria</taxon>
        <taxon>Pseudomonadati</taxon>
        <taxon>Pseudomonadota</taxon>
        <taxon>Alphaproteobacteria</taxon>
        <taxon>Hyphomicrobiales</taxon>
        <taxon>Rhizobiaceae</taxon>
        <taxon>Rhizobium/Agrobacterium group</taxon>
        <taxon>Rhizobium</taxon>
    </lineage>
</organism>
<evidence type="ECO:0000313" key="6">
    <source>
        <dbReference type="Proteomes" id="UP000199101"/>
    </source>
</evidence>